<keyword evidence="4" id="KW-1185">Reference proteome</keyword>
<proteinExistence type="predicted"/>
<protein>
    <recommendedName>
        <fullName evidence="5">Collagen triple helix repeat protein</fullName>
    </recommendedName>
</protein>
<feature type="region of interest" description="Disordered" evidence="1">
    <location>
        <begin position="204"/>
        <end position="256"/>
    </location>
</feature>
<accession>A0A7T4R0B2</accession>
<evidence type="ECO:0000313" key="4">
    <source>
        <dbReference type="Proteomes" id="UP000596063"/>
    </source>
</evidence>
<name>A0A7T4R0B2_9GAMM</name>
<reference evidence="3 4" key="1">
    <citation type="submission" date="2020-12" db="EMBL/GenBank/DDBJ databases">
        <authorList>
            <person name="Shan Y."/>
        </authorList>
    </citation>
    <scope>NUCLEOTIDE SEQUENCE [LARGE SCALE GENOMIC DNA]</scope>
    <source>
        <strain evidence="4">csc3.9</strain>
    </source>
</reference>
<feature type="signal peptide" evidence="2">
    <location>
        <begin position="1"/>
        <end position="23"/>
    </location>
</feature>
<feature type="chain" id="PRO_5032468292" description="Collagen triple helix repeat protein" evidence="2">
    <location>
        <begin position="24"/>
        <end position="313"/>
    </location>
</feature>
<feature type="compositionally biased region" description="Gly residues" evidence="1">
    <location>
        <begin position="209"/>
        <end position="221"/>
    </location>
</feature>
<organism evidence="3 4">
    <name type="scientific">Spongiibacter nanhainus</name>
    <dbReference type="NCBI Taxonomy" id="2794344"/>
    <lineage>
        <taxon>Bacteria</taxon>
        <taxon>Pseudomonadati</taxon>
        <taxon>Pseudomonadota</taxon>
        <taxon>Gammaproteobacteria</taxon>
        <taxon>Cellvibrionales</taxon>
        <taxon>Spongiibacteraceae</taxon>
        <taxon>Spongiibacter</taxon>
    </lineage>
</organism>
<evidence type="ECO:0000313" key="3">
    <source>
        <dbReference type="EMBL" id="QQD18071.1"/>
    </source>
</evidence>
<dbReference type="Proteomes" id="UP000596063">
    <property type="component" value="Chromosome"/>
</dbReference>
<dbReference type="RefSeq" id="WP_198569569.1">
    <property type="nucleotide sequence ID" value="NZ_CP066167.1"/>
</dbReference>
<feature type="region of interest" description="Disordered" evidence="1">
    <location>
        <begin position="90"/>
        <end position="112"/>
    </location>
</feature>
<dbReference type="EMBL" id="CP066167">
    <property type="protein sequence ID" value="QQD18071.1"/>
    <property type="molecule type" value="Genomic_DNA"/>
</dbReference>
<dbReference type="AlphaFoldDB" id="A0A7T4R0B2"/>
<evidence type="ECO:0008006" key="5">
    <source>
        <dbReference type="Google" id="ProtNLM"/>
    </source>
</evidence>
<evidence type="ECO:0000256" key="2">
    <source>
        <dbReference type="SAM" id="SignalP"/>
    </source>
</evidence>
<sequence>MKRVFSVAAACLPLMCFSSLVDAASLRIPANSSYTVPVTQTEMNLDELVIGDGATISFAPGVVAWDLRAAKASIGRGVIVDAAGAAGVDGEDGADGKSCSDNSDGQAGQPGSAGGNAIAVSLRLGVIEIGSLAINASGGRGGNGGAGGAGADYSERCEDVDAGSGGDGGAGGVGGEGGNVRVLYHRLSSQLNADNIENSIAITAEPGASGAGGSPGSGGEGGEGRYVQARTLTGSRKWVGGADSGDNGSEGRDGLRGKAGQAIIAELDAAVTAEESQFIPKPAKQSGGVSSEIKALRLELEALRRRVEALEAR</sequence>
<dbReference type="KEGG" id="snan:I6N98_17295"/>
<evidence type="ECO:0000256" key="1">
    <source>
        <dbReference type="SAM" id="MobiDB-lite"/>
    </source>
</evidence>
<gene>
    <name evidence="3" type="ORF">I6N98_17295</name>
</gene>
<keyword evidence="2" id="KW-0732">Signal</keyword>